<dbReference type="RefSeq" id="WP_202091548.1">
    <property type="nucleotide sequence ID" value="NZ_CP061035.1"/>
</dbReference>
<sequence length="305" mass="32075">MKNGVAARPGGAVSAFVSAIRGTVRGIYDTYRLGGRTMVAAPAIVAIAILPELAQHVVEISLGMFTSMADFRAHSADPLRMGFGYAKVAGLLIAVLLTARFWALGSLRAAVSIGAMTILRVVLAVALTTIAAFAIEALEARVASPIAVLLSIGSILLQAGLTLYAVGALLEDRSMTLAEVFSRYWPTAIVMTILLAAAFGPAQALHMANHKLAIGQPAIIVWGLMAFDGVFVGLFAALLGAALYVGHASGATWQGWGGAGGSPRTSGVASYRQGAGGRSCRIRRWRSSRWSSSCWQSSACRRRWR</sequence>
<name>A0A974NT69_9SPHN</name>
<evidence type="ECO:0000313" key="2">
    <source>
        <dbReference type="EMBL" id="QQV76342.1"/>
    </source>
</evidence>
<evidence type="ECO:0000313" key="3">
    <source>
        <dbReference type="Proteomes" id="UP000595894"/>
    </source>
</evidence>
<keyword evidence="1" id="KW-1133">Transmembrane helix</keyword>
<feature type="transmembrane region" description="Helical" evidence="1">
    <location>
        <begin position="219"/>
        <end position="245"/>
    </location>
</feature>
<feature type="transmembrane region" description="Helical" evidence="1">
    <location>
        <begin position="109"/>
        <end position="135"/>
    </location>
</feature>
<accession>A0A974NT69</accession>
<dbReference type="EMBL" id="CP061035">
    <property type="protein sequence ID" value="QQV76342.1"/>
    <property type="molecule type" value="Genomic_DNA"/>
</dbReference>
<keyword evidence="1" id="KW-0812">Transmembrane</keyword>
<feature type="transmembrane region" description="Helical" evidence="1">
    <location>
        <begin position="39"/>
        <end position="62"/>
    </location>
</feature>
<reference evidence="3" key="1">
    <citation type="submission" date="2020-09" db="EMBL/GenBank/DDBJ databases">
        <title>Sphingomonas sp., a new species isolated from pork steak.</title>
        <authorList>
            <person name="Heidler von Heilborn D."/>
        </authorList>
    </citation>
    <scope>NUCLEOTIDE SEQUENCE [LARGE SCALE GENOMIC DNA]</scope>
</reference>
<evidence type="ECO:0000256" key="1">
    <source>
        <dbReference type="SAM" id="Phobius"/>
    </source>
</evidence>
<feature type="transmembrane region" description="Helical" evidence="1">
    <location>
        <begin position="142"/>
        <end position="164"/>
    </location>
</feature>
<feature type="transmembrane region" description="Helical" evidence="1">
    <location>
        <begin position="184"/>
        <end position="207"/>
    </location>
</feature>
<dbReference type="AlphaFoldDB" id="A0A974NT69"/>
<organism evidence="2 3">
    <name type="scientific">Sphingomonas aliaeris</name>
    <dbReference type="NCBI Taxonomy" id="2759526"/>
    <lineage>
        <taxon>Bacteria</taxon>
        <taxon>Pseudomonadati</taxon>
        <taxon>Pseudomonadota</taxon>
        <taxon>Alphaproteobacteria</taxon>
        <taxon>Sphingomonadales</taxon>
        <taxon>Sphingomonadaceae</taxon>
        <taxon>Sphingomonas</taxon>
    </lineage>
</organism>
<keyword evidence="3" id="KW-1185">Reference proteome</keyword>
<proteinExistence type="predicted"/>
<dbReference type="KEGG" id="sari:H5J25_12700"/>
<dbReference type="Proteomes" id="UP000595894">
    <property type="component" value="Chromosome"/>
</dbReference>
<gene>
    <name evidence="2" type="ORF">H5J25_12700</name>
</gene>
<keyword evidence="1" id="KW-0472">Membrane</keyword>
<feature type="transmembrane region" description="Helical" evidence="1">
    <location>
        <begin position="83"/>
        <end position="103"/>
    </location>
</feature>
<protein>
    <submittedName>
        <fullName evidence="2">Uncharacterized protein</fullName>
    </submittedName>
</protein>